<reference evidence="2 3" key="1">
    <citation type="submission" date="2018-06" db="EMBL/GenBank/DDBJ databases">
        <title>Sphaerisporangium craniellae sp. nov., isolated from a marine sponge in the South China Sea.</title>
        <authorList>
            <person name="Li L."/>
        </authorList>
    </citation>
    <scope>NUCLEOTIDE SEQUENCE [LARGE SCALE GENOMIC DNA]</scope>
    <source>
        <strain evidence="2 3">LHW63015</strain>
    </source>
</reference>
<dbReference type="Proteomes" id="UP000253303">
    <property type="component" value="Unassembled WGS sequence"/>
</dbReference>
<gene>
    <name evidence="2" type="ORF">DP939_39490</name>
</gene>
<dbReference type="AlphaFoldDB" id="A0A366LLZ2"/>
<comment type="caution">
    <text evidence="2">The sequence shown here is derived from an EMBL/GenBank/DDBJ whole genome shotgun (WGS) entry which is preliminary data.</text>
</comment>
<evidence type="ECO:0000256" key="1">
    <source>
        <dbReference type="SAM" id="MobiDB-lite"/>
    </source>
</evidence>
<feature type="region of interest" description="Disordered" evidence="1">
    <location>
        <begin position="58"/>
        <end position="91"/>
    </location>
</feature>
<evidence type="ECO:0000313" key="3">
    <source>
        <dbReference type="Proteomes" id="UP000253303"/>
    </source>
</evidence>
<proteinExistence type="predicted"/>
<organism evidence="2 3">
    <name type="scientific">Spongiactinospora rosea</name>
    <dbReference type="NCBI Taxonomy" id="2248750"/>
    <lineage>
        <taxon>Bacteria</taxon>
        <taxon>Bacillati</taxon>
        <taxon>Actinomycetota</taxon>
        <taxon>Actinomycetes</taxon>
        <taxon>Streptosporangiales</taxon>
        <taxon>Streptosporangiaceae</taxon>
        <taxon>Spongiactinospora</taxon>
    </lineage>
</organism>
<evidence type="ECO:0000313" key="2">
    <source>
        <dbReference type="EMBL" id="RBQ14690.1"/>
    </source>
</evidence>
<accession>A0A366LLZ2</accession>
<sequence length="91" mass="10311">MTLAKYELIDAEKAHQSIARMCPGAFEPDQLDDLSRLPLVGAGQLGHRALQVREMKGFEGPEGRGSVFPGRVERRPQTLWRQKERRAKPSR</sequence>
<name>A0A366LLZ2_9ACTN</name>
<protein>
    <submittedName>
        <fullName evidence="2">Uncharacterized protein</fullName>
    </submittedName>
</protein>
<dbReference type="EMBL" id="QMEY01000030">
    <property type="protein sequence ID" value="RBQ14690.1"/>
    <property type="molecule type" value="Genomic_DNA"/>
</dbReference>
<keyword evidence="3" id="KW-1185">Reference proteome</keyword>